<reference evidence="2 3" key="1">
    <citation type="submission" date="2015-07" db="EMBL/GenBank/DDBJ databases">
        <title>Comparative genomics of the Sigatoka disease complex on banana suggests a link between parallel evolutionary changes in Pseudocercospora fijiensis and Pseudocercospora eumusae and increased virulence on the banana host.</title>
        <authorList>
            <person name="Chang T.-C."/>
            <person name="Salvucci A."/>
            <person name="Crous P.W."/>
            <person name="Stergiopoulos I."/>
        </authorList>
    </citation>
    <scope>NUCLEOTIDE SEQUENCE [LARGE SCALE GENOMIC DNA]</scope>
    <source>
        <strain evidence="2 3">CBS 114824</strain>
    </source>
</reference>
<proteinExistence type="predicted"/>
<sequence length="205" mass="22174">MSVTKTYQRTLCLCGNQRFEAEDWCAECVATSRRSHPKSNPIHVTRRQYFLTTPPSTPTSPGDMKASNTLTTQANLSRPSFASQALTDAMSYEDNTSSISPSTIYRMPDPTRKTSDGGRSLKPISPMSSPEIMSLSRPPSVKPPRAATPEMRSQSAAGYAPMAAGFARLGRNSQSNSTTDMTKLGRSGSARPSLDLEARMFSGPA</sequence>
<comment type="caution">
    <text evidence="2">The sequence shown here is derived from an EMBL/GenBank/DDBJ whole genome shotgun (WGS) entry which is preliminary data.</text>
</comment>
<feature type="region of interest" description="Disordered" evidence="1">
    <location>
        <begin position="169"/>
        <end position="205"/>
    </location>
</feature>
<feature type="compositionally biased region" description="Polar residues" evidence="1">
    <location>
        <begin position="93"/>
        <end position="103"/>
    </location>
</feature>
<feature type="compositionally biased region" description="Low complexity" evidence="1">
    <location>
        <begin position="123"/>
        <end position="136"/>
    </location>
</feature>
<dbReference type="EMBL" id="LFZN01000196">
    <property type="protein sequence ID" value="KXS95856.1"/>
    <property type="molecule type" value="Genomic_DNA"/>
</dbReference>
<feature type="region of interest" description="Disordered" evidence="1">
    <location>
        <begin position="92"/>
        <end position="157"/>
    </location>
</feature>
<gene>
    <name evidence="2" type="ORF">AC578_7887</name>
</gene>
<organism evidence="2 3">
    <name type="scientific">Pseudocercospora eumusae</name>
    <dbReference type="NCBI Taxonomy" id="321146"/>
    <lineage>
        <taxon>Eukaryota</taxon>
        <taxon>Fungi</taxon>
        <taxon>Dikarya</taxon>
        <taxon>Ascomycota</taxon>
        <taxon>Pezizomycotina</taxon>
        <taxon>Dothideomycetes</taxon>
        <taxon>Dothideomycetidae</taxon>
        <taxon>Mycosphaerellales</taxon>
        <taxon>Mycosphaerellaceae</taxon>
        <taxon>Pseudocercospora</taxon>
    </lineage>
</organism>
<evidence type="ECO:0000313" key="2">
    <source>
        <dbReference type="EMBL" id="KXS95856.1"/>
    </source>
</evidence>
<dbReference type="OrthoDB" id="3645837at2759"/>
<keyword evidence="3" id="KW-1185">Reference proteome</keyword>
<dbReference type="AlphaFoldDB" id="A0A139H067"/>
<dbReference type="Proteomes" id="UP000070133">
    <property type="component" value="Unassembled WGS sequence"/>
</dbReference>
<evidence type="ECO:0000313" key="3">
    <source>
        <dbReference type="Proteomes" id="UP000070133"/>
    </source>
</evidence>
<protein>
    <submittedName>
        <fullName evidence="2">Uncharacterized protein</fullName>
    </submittedName>
</protein>
<accession>A0A139H067</accession>
<feature type="compositionally biased region" description="Polar residues" evidence="1">
    <location>
        <begin position="171"/>
        <end position="181"/>
    </location>
</feature>
<evidence type="ECO:0000256" key="1">
    <source>
        <dbReference type="SAM" id="MobiDB-lite"/>
    </source>
</evidence>
<name>A0A139H067_9PEZI</name>